<keyword evidence="2" id="KW-0812">Transmembrane</keyword>
<dbReference type="EMBL" id="VTWH01000001">
    <property type="protein sequence ID" value="KAA0972533.1"/>
    <property type="molecule type" value="Genomic_DNA"/>
</dbReference>
<feature type="compositionally biased region" description="Basic and acidic residues" evidence="5">
    <location>
        <begin position="28"/>
        <end position="41"/>
    </location>
</feature>
<organism evidence="7 8">
    <name type="scientific">Aureimonas fodinaquatilis</name>
    <dbReference type="NCBI Taxonomy" id="2565783"/>
    <lineage>
        <taxon>Bacteria</taxon>
        <taxon>Pseudomonadati</taxon>
        <taxon>Pseudomonadota</taxon>
        <taxon>Alphaproteobacteria</taxon>
        <taxon>Hyphomicrobiales</taxon>
        <taxon>Aurantimonadaceae</taxon>
        <taxon>Aureimonas</taxon>
    </lineage>
</organism>
<feature type="compositionally biased region" description="Low complexity" evidence="5">
    <location>
        <begin position="56"/>
        <end position="67"/>
    </location>
</feature>
<accession>A0A5B0E129</accession>
<evidence type="ECO:0000256" key="4">
    <source>
        <dbReference type="ARBA" id="ARBA00023136"/>
    </source>
</evidence>
<comment type="caution">
    <text evidence="7">The sequence shown here is derived from an EMBL/GenBank/DDBJ whole genome shotgun (WGS) entry which is preliminary data.</text>
</comment>
<dbReference type="AlphaFoldDB" id="A0A5B0E129"/>
<feature type="region of interest" description="Disordered" evidence="5">
    <location>
        <begin position="1"/>
        <end position="90"/>
    </location>
</feature>
<comment type="subcellular location">
    <subcellularLocation>
        <location evidence="1">Membrane</location>
        <topology evidence="1">Single-pass membrane protein</topology>
    </subcellularLocation>
</comment>
<feature type="domain" description="TonB C-terminal" evidence="6">
    <location>
        <begin position="86"/>
        <end position="174"/>
    </location>
</feature>
<name>A0A5B0E129_9HYPH</name>
<proteinExistence type="predicted"/>
<evidence type="ECO:0000256" key="3">
    <source>
        <dbReference type="ARBA" id="ARBA00022989"/>
    </source>
</evidence>
<reference evidence="7 8" key="1">
    <citation type="submission" date="2019-08" db="EMBL/GenBank/DDBJ databases">
        <title>Aureimonas fodiniaquatilis sp. nov., isolated from a coal mine wastewater.</title>
        <authorList>
            <person name="Kim W."/>
        </authorList>
    </citation>
    <scope>NUCLEOTIDE SEQUENCE [LARGE SCALE GENOMIC DNA]</scope>
    <source>
        <strain evidence="7 8">CAU 1482</strain>
    </source>
</reference>
<dbReference type="GO" id="GO:0016020">
    <property type="term" value="C:membrane"/>
    <property type="evidence" value="ECO:0007669"/>
    <property type="project" value="UniProtKB-SubCell"/>
</dbReference>
<dbReference type="Pfam" id="PF13103">
    <property type="entry name" value="TonB_2"/>
    <property type="match status" value="1"/>
</dbReference>
<keyword evidence="8" id="KW-1185">Reference proteome</keyword>
<evidence type="ECO:0000313" key="7">
    <source>
        <dbReference type="EMBL" id="KAA0972533.1"/>
    </source>
</evidence>
<evidence type="ECO:0000256" key="1">
    <source>
        <dbReference type="ARBA" id="ARBA00004167"/>
    </source>
</evidence>
<dbReference type="Proteomes" id="UP000324738">
    <property type="component" value="Unassembled WGS sequence"/>
</dbReference>
<keyword evidence="4" id="KW-0472">Membrane</keyword>
<feature type="compositionally biased region" description="Pro residues" evidence="5">
    <location>
        <begin position="15"/>
        <end position="24"/>
    </location>
</feature>
<dbReference type="GO" id="GO:0055085">
    <property type="term" value="P:transmembrane transport"/>
    <property type="evidence" value="ECO:0007669"/>
    <property type="project" value="InterPro"/>
</dbReference>
<dbReference type="InterPro" id="IPR037682">
    <property type="entry name" value="TonB_C"/>
</dbReference>
<dbReference type="PROSITE" id="PS52015">
    <property type="entry name" value="TONB_CTD"/>
    <property type="match status" value="1"/>
</dbReference>
<dbReference type="SUPFAM" id="SSF74653">
    <property type="entry name" value="TolA/TonB C-terminal domain"/>
    <property type="match status" value="1"/>
</dbReference>
<sequence>METTSDAVLNVPVPTVRPRPPEPPVRQAVRERERPRKEAVKPQRQQKPPAPKPPQSRRAAPAPSVASTGQPNRQASQGAQVSPRAKATWQSRIQARVNRAASRTRASGRQAAVVTVQFSMDGGGRLTGSRLVRSSGNAALDQQALQLVQRAGPYDAPPDGAPVSLTLPIRFNNR</sequence>
<evidence type="ECO:0000256" key="5">
    <source>
        <dbReference type="SAM" id="MobiDB-lite"/>
    </source>
</evidence>
<gene>
    <name evidence="7" type="ORF">FPY71_05465</name>
</gene>
<evidence type="ECO:0000259" key="6">
    <source>
        <dbReference type="PROSITE" id="PS52015"/>
    </source>
</evidence>
<dbReference type="OrthoDB" id="7433592at2"/>
<feature type="compositionally biased region" description="Polar residues" evidence="5">
    <location>
        <begin position="68"/>
        <end position="80"/>
    </location>
</feature>
<evidence type="ECO:0000256" key="2">
    <source>
        <dbReference type="ARBA" id="ARBA00022692"/>
    </source>
</evidence>
<keyword evidence="3" id="KW-1133">Transmembrane helix</keyword>
<evidence type="ECO:0000313" key="8">
    <source>
        <dbReference type="Proteomes" id="UP000324738"/>
    </source>
</evidence>
<dbReference type="NCBIfam" id="TIGR01352">
    <property type="entry name" value="tonB_Cterm"/>
    <property type="match status" value="1"/>
</dbReference>
<dbReference type="Gene3D" id="3.30.1150.10">
    <property type="match status" value="1"/>
</dbReference>
<protein>
    <submittedName>
        <fullName evidence="7">TonB C-terminal domain-containing protein</fullName>
    </submittedName>
</protein>
<dbReference type="InterPro" id="IPR006260">
    <property type="entry name" value="TonB/TolA_C"/>
</dbReference>